<evidence type="ECO:0000313" key="3">
    <source>
        <dbReference type="Proteomes" id="UP000808914"/>
    </source>
</evidence>
<evidence type="ECO:0000313" key="2">
    <source>
        <dbReference type="EMBL" id="MBM7646658.1"/>
    </source>
</evidence>
<dbReference type="EMBL" id="JAFBER010000025">
    <property type="protein sequence ID" value="MBM7646658.1"/>
    <property type="molecule type" value="Genomic_DNA"/>
</dbReference>
<dbReference type="Pfam" id="PF02080">
    <property type="entry name" value="TrkA_C"/>
    <property type="match status" value="1"/>
</dbReference>
<organism evidence="2 3">
    <name type="scientific">Scopulibacillus daqui</name>
    <dbReference type="NCBI Taxonomy" id="1469162"/>
    <lineage>
        <taxon>Bacteria</taxon>
        <taxon>Bacillati</taxon>
        <taxon>Bacillota</taxon>
        <taxon>Bacilli</taxon>
        <taxon>Bacillales</taxon>
        <taxon>Sporolactobacillaceae</taxon>
        <taxon>Scopulibacillus</taxon>
    </lineage>
</organism>
<dbReference type="InterPro" id="IPR036721">
    <property type="entry name" value="RCK_C_sf"/>
</dbReference>
<keyword evidence="3" id="KW-1185">Reference proteome</keyword>
<sequence>MKIKTAKLPGIGYKISMVTAENSMMVLIVHHNGKRDLYMFEDADNDEPDFYINLTAEETREIGAQLLGAIYQPVDVDKAKMFRKQIQIEWIELSKESQLVGKTIGESEIRPLTGASVIGIVKGEDLIATPDIDVKLQAGDVIIAIGKQEQIRELSLLCGEGENH</sequence>
<evidence type="ECO:0000259" key="1">
    <source>
        <dbReference type="PROSITE" id="PS51202"/>
    </source>
</evidence>
<dbReference type="InterPro" id="IPR006037">
    <property type="entry name" value="RCK_C"/>
</dbReference>
<dbReference type="InterPro" id="IPR026278">
    <property type="entry name" value="KhtT"/>
</dbReference>
<proteinExistence type="predicted"/>
<dbReference type="SUPFAM" id="SSF116726">
    <property type="entry name" value="TrkA C-terminal domain-like"/>
    <property type="match status" value="1"/>
</dbReference>
<feature type="domain" description="RCK C-terminal" evidence="1">
    <location>
        <begin position="76"/>
        <end position="160"/>
    </location>
</feature>
<protein>
    <submittedName>
        <fullName evidence="2">TrkA domain protein</fullName>
    </submittedName>
</protein>
<comment type="caution">
    <text evidence="2">The sequence shown here is derived from an EMBL/GenBank/DDBJ whole genome shotgun (WGS) entry which is preliminary data.</text>
</comment>
<dbReference type="Gene3D" id="3.30.70.1450">
    <property type="entry name" value="Regulator of K+ conductance, C-terminal domain"/>
    <property type="match status" value="1"/>
</dbReference>
<accession>A0ABS2Q357</accession>
<dbReference type="InterPro" id="IPR058776">
    <property type="entry name" value="KhtT-like_N"/>
</dbReference>
<name>A0ABS2Q357_9BACL</name>
<dbReference type="PIRSF" id="PIRSF005028">
    <property type="entry name" value="KhtT"/>
    <property type="match status" value="1"/>
</dbReference>
<gene>
    <name evidence="2" type="ORF">JOD45_002890</name>
</gene>
<dbReference type="PROSITE" id="PS51202">
    <property type="entry name" value="RCK_C"/>
    <property type="match status" value="1"/>
</dbReference>
<dbReference type="Pfam" id="PF25991">
    <property type="entry name" value="KhtT_N"/>
    <property type="match status" value="1"/>
</dbReference>
<dbReference type="RefSeq" id="WP_205004538.1">
    <property type="nucleotide sequence ID" value="NZ_JAFBER010000025.1"/>
</dbReference>
<reference evidence="2 3" key="1">
    <citation type="submission" date="2021-01" db="EMBL/GenBank/DDBJ databases">
        <title>Genomic Encyclopedia of Type Strains, Phase IV (KMG-IV): sequencing the most valuable type-strain genomes for metagenomic binning, comparative biology and taxonomic classification.</title>
        <authorList>
            <person name="Goeker M."/>
        </authorList>
    </citation>
    <scope>NUCLEOTIDE SEQUENCE [LARGE SCALE GENOMIC DNA]</scope>
    <source>
        <strain evidence="2 3">DSM 28236</strain>
    </source>
</reference>
<dbReference type="Proteomes" id="UP000808914">
    <property type="component" value="Unassembled WGS sequence"/>
</dbReference>